<dbReference type="PATRIC" id="fig|1409788.3.peg.3408"/>
<dbReference type="InterPro" id="IPR026444">
    <property type="entry name" value="Secre_tail"/>
</dbReference>
<dbReference type="Gene3D" id="2.60.120.430">
    <property type="entry name" value="Galactose-binding lectin"/>
    <property type="match status" value="1"/>
</dbReference>
<reference evidence="4" key="1">
    <citation type="submission" date="2015-07" db="EMBL/GenBank/DDBJ databases">
        <title>Genome sequencing of Sunxiuqinia dokdonensis strain SK.</title>
        <authorList>
            <person name="Ahn S."/>
            <person name="Kim B.-C."/>
        </authorList>
    </citation>
    <scope>NUCLEOTIDE SEQUENCE [LARGE SCALE GENOMIC DNA]</scope>
    <source>
        <strain evidence="4">SK</strain>
    </source>
</reference>
<dbReference type="Pfam" id="PF18962">
    <property type="entry name" value="Por_Secre_tail"/>
    <property type="match status" value="1"/>
</dbReference>
<evidence type="ECO:0000259" key="2">
    <source>
        <dbReference type="Pfam" id="PF18962"/>
    </source>
</evidence>
<name>A0A0L8V5W2_9BACT</name>
<evidence type="ECO:0000313" key="4">
    <source>
        <dbReference type="Proteomes" id="UP000036958"/>
    </source>
</evidence>
<proteinExistence type="predicted"/>
<comment type="caution">
    <text evidence="3">The sequence shown here is derived from an EMBL/GenBank/DDBJ whole genome shotgun (WGS) entry which is preliminary data.</text>
</comment>
<dbReference type="InterPro" id="IPR008979">
    <property type="entry name" value="Galactose-bd-like_sf"/>
</dbReference>
<evidence type="ECO:0008006" key="5">
    <source>
        <dbReference type="Google" id="ProtNLM"/>
    </source>
</evidence>
<dbReference type="NCBIfam" id="TIGR04183">
    <property type="entry name" value="Por_Secre_tail"/>
    <property type="match status" value="1"/>
</dbReference>
<dbReference type="EMBL" id="LGIA01000176">
    <property type="protein sequence ID" value="KOH43829.1"/>
    <property type="molecule type" value="Genomic_DNA"/>
</dbReference>
<dbReference type="InterPro" id="IPR019282">
    <property type="entry name" value="Glycoamylase-like_cons_dom"/>
</dbReference>
<accession>A0A0L8V5W2</accession>
<dbReference type="STRING" id="1409788.NC99_33250"/>
<dbReference type="OrthoDB" id="5937621at2"/>
<gene>
    <name evidence="3" type="ORF">NC99_33250</name>
</gene>
<sequence>MKILKYKIGLLIVSLVFLSFFGRSQEVSFFTEGTTSTYYDQGLVDLNNLGESTLEHTYPPGAPQYNDKVPCSTTAFRGATSLKFNYTSALNGNWRASIYRAEWTTADLSALDSLSFYVYSETELPNTALPLIGLRGVNGNGSGDVNTALYALADYNESIPAGVWTRVVFPLQIIFDENETLDFSQTKAVIFNQSESDNSSRLILIDELSAFKALDEIPVVEEFSAVGYDSHAHLGWAHPADGLTYRIYASFDDGQSFELRAETTADFYLDFVPESGKNSTVAYRIVTALQESESAAAEATATIRDFSDDELLDMVQQYTFNYFWDGAHQATGMALERSNGNGRTAASGATGMGLMAMIVAHEREYRPKEAVKDRILMILEFLKNCDRHHGAWSHWYNADTYRTQPFSADDDGGDLVETSFVAQGLIALKNYFTGSDEKSVLIRQQADQLWKEIDWSWYRNGDQNVLYWHWSPTVDFQKNMKVTGWNECLVTYVMGAASPTHGIPKAVYDQGWARNGNMVNPRTYYNYEINLSPNYGGPLFWIHYSHLGINPNGLKDQYADYWQEHVNTARIHYAYAVQNPQGHTNYSSKSWGLTASDSPDGYTAHQPVANDNGTISPTAALASMPYTPTESMQALKYFYRERGQELFGRYGPYDAFNDDRDWVQEAYIGIDQGPIVVMIENHRTGLLWNQVMKDTEVKAGLDKLGFQYQFATSSNDMNDHRELSFYPNPVSGKVYLDLSAFAQNTPVLVKCFSLDGRLVRIENLTRKGSEAVFDCADLRNGIYLLQISAGTKLFQSKLVVQQ</sequence>
<feature type="domain" description="Secretion system C-terminal sorting" evidence="2">
    <location>
        <begin position="726"/>
        <end position="800"/>
    </location>
</feature>
<feature type="domain" description="Glycoamylase-like" evidence="1">
    <location>
        <begin position="481"/>
        <end position="693"/>
    </location>
</feature>
<keyword evidence="4" id="KW-1185">Reference proteome</keyword>
<dbReference type="Gene3D" id="1.50.10.140">
    <property type="match status" value="1"/>
</dbReference>
<evidence type="ECO:0000313" key="3">
    <source>
        <dbReference type="EMBL" id="KOH43829.1"/>
    </source>
</evidence>
<dbReference type="SUPFAM" id="SSF49785">
    <property type="entry name" value="Galactose-binding domain-like"/>
    <property type="match status" value="1"/>
</dbReference>
<dbReference type="Proteomes" id="UP000036958">
    <property type="component" value="Unassembled WGS sequence"/>
</dbReference>
<organism evidence="3 4">
    <name type="scientific">Sunxiuqinia dokdonensis</name>
    <dbReference type="NCBI Taxonomy" id="1409788"/>
    <lineage>
        <taxon>Bacteria</taxon>
        <taxon>Pseudomonadati</taxon>
        <taxon>Bacteroidota</taxon>
        <taxon>Bacteroidia</taxon>
        <taxon>Marinilabiliales</taxon>
        <taxon>Prolixibacteraceae</taxon>
        <taxon>Sunxiuqinia</taxon>
    </lineage>
</organism>
<dbReference type="Pfam" id="PF10091">
    <property type="entry name" value="Glycoamylase"/>
    <property type="match status" value="1"/>
</dbReference>
<protein>
    <recommendedName>
        <fullName evidence="5">Glycoamylase-like domain-containing protein</fullName>
    </recommendedName>
</protein>
<evidence type="ECO:0000259" key="1">
    <source>
        <dbReference type="Pfam" id="PF10091"/>
    </source>
</evidence>
<dbReference type="AlphaFoldDB" id="A0A0L8V5W2"/>